<dbReference type="eggNOG" id="COG1672">
    <property type="taxonomic scope" value="Bacteria"/>
</dbReference>
<protein>
    <recommendedName>
        <fullName evidence="2">ATP-binding protein</fullName>
    </recommendedName>
</protein>
<organism evidence="1">
    <name type="scientific">Rhodopseudomonas palustris (strain BisB18)</name>
    <dbReference type="NCBI Taxonomy" id="316056"/>
    <lineage>
        <taxon>Bacteria</taxon>
        <taxon>Pseudomonadati</taxon>
        <taxon>Pseudomonadota</taxon>
        <taxon>Alphaproteobacteria</taxon>
        <taxon>Hyphomicrobiales</taxon>
        <taxon>Nitrobacteraceae</taxon>
        <taxon>Rhodopseudomonas</taxon>
    </lineage>
</organism>
<dbReference type="STRING" id="316056.RPC_1788"/>
<accession>Q217T9</accession>
<gene>
    <name evidence="1" type="ordered locus">RPC_1788</name>
</gene>
<reference evidence="1" key="1">
    <citation type="submission" date="2006-03" db="EMBL/GenBank/DDBJ databases">
        <title>Complete sequence of Rhodopseudomonas palustris BisB18.</title>
        <authorList>
            <consortium name="US DOE Joint Genome Institute"/>
            <person name="Copeland A."/>
            <person name="Lucas S."/>
            <person name="Lapidus A."/>
            <person name="Barry K."/>
            <person name="Detter J.C."/>
            <person name="Glavina del Rio T."/>
            <person name="Hammon N."/>
            <person name="Israni S."/>
            <person name="Dalin E."/>
            <person name="Tice H."/>
            <person name="Pitluck S."/>
            <person name="Chain P."/>
            <person name="Malfatti S."/>
            <person name="Shin M."/>
            <person name="Vergez L."/>
            <person name="Schmutz J."/>
            <person name="Larimer F."/>
            <person name="Land M."/>
            <person name="Hauser L."/>
            <person name="Pelletier D.A."/>
            <person name="Kyrpides N."/>
            <person name="Anderson I."/>
            <person name="Oda Y."/>
            <person name="Harwood C.S."/>
            <person name="Richardson P."/>
        </authorList>
    </citation>
    <scope>NUCLEOTIDE SEQUENCE [LARGE SCALE GENOMIC DNA]</scope>
    <source>
        <strain evidence="1">BisB18</strain>
    </source>
</reference>
<dbReference type="OrthoDB" id="7827977at2"/>
<dbReference type="AlphaFoldDB" id="Q217T9"/>
<dbReference type="Gene3D" id="3.40.50.300">
    <property type="entry name" value="P-loop containing nucleotide triphosphate hydrolases"/>
    <property type="match status" value="1"/>
</dbReference>
<evidence type="ECO:0008006" key="2">
    <source>
        <dbReference type="Google" id="ProtNLM"/>
    </source>
</evidence>
<name>Q217T9_RHOPB</name>
<dbReference type="EMBL" id="CP000301">
    <property type="protein sequence ID" value="ABD87347.1"/>
    <property type="molecule type" value="Genomic_DNA"/>
</dbReference>
<dbReference type="RefSeq" id="WP_011472251.1">
    <property type="nucleotide sequence ID" value="NC_007925.1"/>
</dbReference>
<dbReference type="HOGENOM" id="CLU_1915486_0_0_5"/>
<dbReference type="SUPFAM" id="SSF52540">
    <property type="entry name" value="P-loop containing nucleoside triphosphate hydrolases"/>
    <property type="match status" value="1"/>
</dbReference>
<proteinExistence type="predicted"/>
<dbReference type="InterPro" id="IPR027417">
    <property type="entry name" value="P-loop_NTPase"/>
</dbReference>
<dbReference type="KEGG" id="rpc:RPC_1788"/>
<evidence type="ECO:0000313" key="1">
    <source>
        <dbReference type="EMBL" id="ABD87347.1"/>
    </source>
</evidence>
<sequence length="132" mass="15272">MAHRESETQELLRLLEAGHSAQMLAPRRVGKTWLMHDVERRLTAQGWLTIFCDVEGMSAEDKFLRDLRKKIEEAGTLAQRAKGQLAHCLRQLIAGDFDGYPIKATPGFLDHLCKLRFRSGLLRRYWQKYICS</sequence>